<dbReference type="RefSeq" id="WP_188166915.1">
    <property type="nucleotide sequence ID" value="NZ_JACVVX010000015.1"/>
</dbReference>
<organism evidence="2 3">
    <name type="scientific">Oryzicola mucosus</name>
    <dbReference type="NCBI Taxonomy" id="2767425"/>
    <lineage>
        <taxon>Bacteria</taxon>
        <taxon>Pseudomonadati</taxon>
        <taxon>Pseudomonadota</taxon>
        <taxon>Alphaproteobacteria</taxon>
        <taxon>Hyphomicrobiales</taxon>
        <taxon>Phyllobacteriaceae</taxon>
        <taxon>Oryzicola</taxon>
    </lineage>
</organism>
<proteinExistence type="predicted"/>
<reference evidence="2" key="1">
    <citation type="submission" date="2020-09" db="EMBL/GenBank/DDBJ databases">
        <title>Genome seq and assembly of Tianweitania sp.</title>
        <authorList>
            <person name="Chhetri G."/>
        </authorList>
    </citation>
    <scope>NUCLEOTIDE SEQUENCE</scope>
    <source>
        <strain evidence="2">Rool2</strain>
    </source>
</reference>
<keyword evidence="3" id="KW-1185">Reference proteome</keyword>
<gene>
    <name evidence="2" type="ORF">ICI42_22830</name>
</gene>
<feature type="transmembrane region" description="Helical" evidence="1">
    <location>
        <begin position="115"/>
        <end position="136"/>
    </location>
</feature>
<accession>A0A8J6U0E2</accession>
<dbReference type="AlphaFoldDB" id="A0A8J6U0E2"/>
<keyword evidence="1" id="KW-0472">Membrane</keyword>
<dbReference type="EMBL" id="JACVVX010000015">
    <property type="protein sequence ID" value="MBD0417474.1"/>
    <property type="molecule type" value="Genomic_DNA"/>
</dbReference>
<comment type="caution">
    <text evidence="2">The sequence shown here is derived from an EMBL/GenBank/DDBJ whole genome shotgun (WGS) entry which is preliminary data.</text>
</comment>
<keyword evidence="1" id="KW-1133">Transmembrane helix</keyword>
<name>A0A8J6U0E2_9HYPH</name>
<feature type="transmembrane region" description="Helical" evidence="1">
    <location>
        <begin position="148"/>
        <end position="165"/>
    </location>
</feature>
<feature type="transmembrane region" description="Helical" evidence="1">
    <location>
        <begin position="177"/>
        <end position="197"/>
    </location>
</feature>
<feature type="transmembrane region" description="Helical" evidence="1">
    <location>
        <begin position="12"/>
        <end position="30"/>
    </location>
</feature>
<sequence>MSTTEISVWTGWKLTALISVLLVILAAVAVTMSPSSLEATRLVIRLTARTSLVLFALAFTASSLDRLFPSPATRWLRQNRRYLGVSFAVSHAIHAVALFVLARLDSALFLQLTDIGSYIGGGIAYLFIILMTLTSFDRTAVLIGPTAWYWLHTVGAWYIWVSFLLNFGKRAAMNPMYWPAMVIVGLMLVVRLAAVIGGRRRMA</sequence>
<keyword evidence="1 2" id="KW-0812">Transmembrane</keyword>
<evidence type="ECO:0000313" key="2">
    <source>
        <dbReference type="EMBL" id="MBD0417474.1"/>
    </source>
</evidence>
<evidence type="ECO:0000256" key="1">
    <source>
        <dbReference type="SAM" id="Phobius"/>
    </source>
</evidence>
<dbReference type="Proteomes" id="UP000643405">
    <property type="component" value="Unassembled WGS sequence"/>
</dbReference>
<feature type="transmembrane region" description="Helical" evidence="1">
    <location>
        <begin position="82"/>
        <end position="103"/>
    </location>
</feature>
<protein>
    <submittedName>
        <fullName evidence="2">Ferric reductase-like transmembrane domain-containing protein</fullName>
    </submittedName>
</protein>
<evidence type="ECO:0000313" key="3">
    <source>
        <dbReference type="Proteomes" id="UP000643405"/>
    </source>
</evidence>